<keyword evidence="3" id="KW-1185">Reference proteome</keyword>
<dbReference type="Proteomes" id="UP000276133">
    <property type="component" value="Unassembled WGS sequence"/>
</dbReference>
<reference evidence="2 3" key="1">
    <citation type="journal article" date="2018" name="Sci. Rep.">
        <title>Genomic signatures of local adaptation to the degree of environmental predictability in rotifers.</title>
        <authorList>
            <person name="Franch-Gras L."/>
            <person name="Hahn C."/>
            <person name="Garcia-Roger E.M."/>
            <person name="Carmona M.J."/>
            <person name="Serra M."/>
            <person name="Gomez A."/>
        </authorList>
    </citation>
    <scope>NUCLEOTIDE SEQUENCE [LARGE SCALE GENOMIC DNA]</scope>
    <source>
        <strain evidence="2">HYR1</strain>
    </source>
</reference>
<keyword evidence="1" id="KW-1133">Transmembrane helix</keyword>
<organism evidence="2 3">
    <name type="scientific">Brachionus plicatilis</name>
    <name type="common">Marine rotifer</name>
    <name type="synonym">Brachionus muelleri</name>
    <dbReference type="NCBI Taxonomy" id="10195"/>
    <lineage>
        <taxon>Eukaryota</taxon>
        <taxon>Metazoa</taxon>
        <taxon>Spiralia</taxon>
        <taxon>Gnathifera</taxon>
        <taxon>Rotifera</taxon>
        <taxon>Eurotatoria</taxon>
        <taxon>Monogononta</taxon>
        <taxon>Pseudotrocha</taxon>
        <taxon>Ploima</taxon>
        <taxon>Brachionidae</taxon>
        <taxon>Brachionus</taxon>
    </lineage>
</organism>
<evidence type="ECO:0000256" key="1">
    <source>
        <dbReference type="SAM" id="Phobius"/>
    </source>
</evidence>
<dbReference type="AlphaFoldDB" id="A0A3M7SD05"/>
<accession>A0A3M7SD05</accession>
<gene>
    <name evidence="2" type="ORF">BpHYR1_048510</name>
</gene>
<proteinExistence type="predicted"/>
<keyword evidence="1" id="KW-0472">Membrane</keyword>
<protein>
    <submittedName>
        <fullName evidence="2">Uncharacterized protein</fullName>
    </submittedName>
</protein>
<dbReference type="EMBL" id="REGN01001644">
    <property type="protein sequence ID" value="RNA33418.1"/>
    <property type="molecule type" value="Genomic_DNA"/>
</dbReference>
<name>A0A3M7SD05_BRAPC</name>
<evidence type="ECO:0000313" key="3">
    <source>
        <dbReference type="Proteomes" id="UP000276133"/>
    </source>
</evidence>
<feature type="transmembrane region" description="Helical" evidence="1">
    <location>
        <begin position="119"/>
        <end position="139"/>
    </location>
</feature>
<comment type="caution">
    <text evidence="2">The sequence shown here is derived from an EMBL/GenBank/DDBJ whole genome shotgun (WGS) entry which is preliminary data.</text>
</comment>
<evidence type="ECO:0000313" key="2">
    <source>
        <dbReference type="EMBL" id="RNA33418.1"/>
    </source>
</evidence>
<feature type="transmembrane region" description="Helical" evidence="1">
    <location>
        <begin position="145"/>
        <end position="167"/>
    </location>
</feature>
<sequence>MDSIHFGRVMNPDFYFLLSRSCDLKSRRNFRTILISSDSYELCFHEIYQKRSHASSKKRQYLVNRGANKYLFWYCLWWFLNYLRHHMVPICRLEISNCSRQPAQCPQTHCISFPALNHIFVGNMRLPCFVMIISVVWALNLSQIVNVAVLIAGGVLGIVVLILVWIIDASNQRFFQQEG</sequence>
<keyword evidence="1" id="KW-0812">Transmembrane</keyword>